<proteinExistence type="predicted"/>
<feature type="domain" description="BEN" evidence="1">
    <location>
        <begin position="1"/>
        <end position="90"/>
    </location>
</feature>
<evidence type="ECO:0000313" key="3">
    <source>
        <dbReference type="Proteomes" id="UP000826195"/>
    </source>
</evidence>
<comment type="caution">
    <text evidence="2">The sequence shown here is derived from an EMBL/GenBank/DDBJ whole genome shotgun (WGS) entry which is preliminary data.</text>
</comment>
<dbReference type="EMBL" id="JAHXZJ010000747">
    <property type="protein sequence ID" value="KAH0557473.1"/>
    <property type="molecule type" value="Genomic_DNA"/>
</dbReference>
<reference evidence="2 3" key="1">
    <citation type="journal article" date="2021" name="J. Hered.">
        <title>A chromosome-level genome assembly of the parasitoid wasp, Cotesia glomerata (Hymenoptera: Braconidae).</title>
        <authorList>
            <person name="Pinto B.J."/>
            <person name="Weis J.J."/>
            <person name="Gamble T."/>
            <person name="Ode P.J."/>
            <person name="Paul R."/>
            <person name="Zaspel J.M."/>
        </authorList>
    </citation>
    <scope>NUCLEOTIDE SEQUENCE [LARGE SCALE GENOMIC DNA]</scope>
    <source>
        <strain evidence="2">CgM1</strain>
    </source>
</reference>
<evidence type="ECO:0000259" key="1">
    <source>
        <dbReference type="PROSITE" id="PS51457"/>
    </source>
</evidence>
<dbReference type="GO" id="GO:0003677">
    <property type="term" value="F:DNA binding"/>
    <property type="evidence" value="ECO:0007669"/>
    <property type="project" value="InterPro"/>
</dbReference>
<evidence type="ECO:0000313" key="2">
    <source>
        <dbReference type="EMBL" id="KAH0557473.1"/>
    </source>
</evidence>
<dbReference type="AlphaFoldDB" id="A0AAV7IC00"/>
<dbReference type="PROSITE" id="PS51457">
    <property type="entry name" value="BEN"/>
    <property type="match status" value="1"/>
</dbReference>
<sequence length="101" mass="11525">MDIWINKLDLEDTVDRSSKPSDITRKLLAYFVGEENLKTMSLSGKGGWKPIPGDTLKAVKSFVKENSDGNEIENFYRWVTKYCNRLRATGKSPDETEPPQQ</sequence>
<organism evidence="2 3">
    <name type="scientific">Cotesia glomerata</name>
    <name type="common">Lepidopteran parasitic wasp</name>
    <name type="synonym">Apanteles glomeratus</name>
    <dbReference type="NCBI Taxonomy" id="32391"/>
    <lineage>
        <taxon>Eukaryota</taxon>
        <taxon>Metazoa</taxon>
        <taxon>Ecdysozoa</taxon>
        <taxon>Arthropoda</taxon>
        <taxon>Hexapoda</taxon>
        <taxon>Insecta</taxon>
        <taxon>Pterygota</taxon>
        <taxon>Neoptera</taxon>
        <taxon>Endopterygota</taxon>
        <taxon>Hymenoptera</taxon>
        <taxon>Apocrita</taxon>
        <taxon>Ichneumonoidea</taxon>
        <taxon>Braconidae</taxon>
        <taxon>Microgastrinae</taxon>
        <taxon>Cotesia</taxon>
    </lineage>
</organism>
<accession>A0AAV7IC00</accession>
<keyword evidence="3" id="KW-1185">Reference proteome</keyword>
<protein>
    <recommendedName>
        <fullName evidence="1">BEN domain-containing protein</fullName>
    </recommendedName>
</protein>
<dbReference type="InterPro" id="IPR018379">
    <property type="entry name" value="BEN_domain"/>
</dbReference>
<name>A0AAV7IC00_COTGL</name>
<dbReference type="Proteomes" id="UP000826195">
    <property type="component" value="Unassembled WGS sequence"/>
</dbReference>
<gene>
    <name evidence="2" type="ORF">KQX54_006635</name>
</gene>